<dbReference type="EMBL" id="NNAY01003908">
    <property type="protein sequence ID" value="OXU18673.1"/>
    <property type="molecule type" value="Genomic_DNA"/>
</dbReference>
<protein>
    <submittedName>
        <fullName evidence="2">Uncharacterized protein</fullName>
    </submittedName>
</protein>
<gene>
    <name evidence="2" type="ORF">TSAR_010417</name>
</gene>
<dbReference type="AlphaFoldDB" id="A0A232EJZ5"/>
<feature type="non-terminal residue" evidence="2">
    <location>
        <position position="1"/>
    </location>
</feature>
<accession>A0A232EJZ5</accession>
<organism evidence="2 3">
    <name type="scientific">Trichomalopsis sarcophagae</name>
    <dbReference type="NCBI Taxonomy" id="543379"/>
    <lineage>
        <taxon>Eukaryota</taxon>
        <taxon>Metazoa</taxon>
        <taxon>Ecdysozoa</taxon>
        <taxon>Arthropoda</taxon>
        <taxon>Hexapoda</taxon>
        <taxon>Insecta</taxon>
        <taxon>Pterygota</taxon>
        <taxon>Neoptera</taxon>
        <taxon>Endopterygota</taxon>
        <taxon>Hymenoptera</taxon>
        <taxon>Apocrita</taxon>
        <taxon>Proctotrupomorpha</taxon>
        <taxon>Chalcidoidea</taxon>
        <taxon>Pteromalidae</taxon>
        <taxon>Pteromalinae</taxon>
        <taxon>Trichomalopsis</taxon>
    </lineage>
</organism>
<evidence type="ECO:0000313" key="3">
    <source>
        <dbReference type="Proteomes" id="UP000215335"/>
    </source>
</evidence>
<name>A0A232EJZ5_9HYME</name>
<evidence type="ECO:0000256" key="1">
    <source>
        <dbReference type="SAM" id="MobiDB-lite"/>
    </source>
</evidence>
<comment type="caution">
    <text evidence="2">The sequence shown here is derived from an EMBL/GenBank/DDBJ whole genome shotgun (WGS) entry which is preliminary data.</text>
</comment>
<proteinExistence type="predicted"/>
<feature type="compositionally biased region" description="Basic and acidic residues" evidence="1">
    <location>
        <begin position="57"/>
        <end position="75"/>
    </location>
</feature>
<reference evidence="2 3" key="1">
    <citation type="journal article" date="2017" name="Curr. Biol.">
        <title>The Evolution of Venom by Co-option of Single-Copy Genes.</title>
        <authorList>
            <person name="Martinson E.O."/>
            <person name="Mrinalini"/>
            <person name="Kelkar Y.D."/>
            <person name="Chang C.H."/>
            <person name="Werren J.H."/>
        </authorList>
    </citation>
    <scope>NUCLEOTIDE SEQUENCE [LARGE SCALE GENOMIC DNA]</scope>
    <source>
        <strain evidence="2 3">Alberta</strain>
        <tissue evidence="2">Whole body</tissue>
    </source>
</reference>
<feature type="region of interest" description="Disordered" evidence="1">
    <location>
        <begin position="49"/>
        <end position="75"/>
    </location>
</feature>
<evidence type="ECO:0000313" key="2">
    <source>
        <dbReference type="EMBL" id="OXU18673.1"/>
    </source>
</evidence>
<keyword evidence="3" id="KW-1185">Reference proteome</keyword>
<sequence>KYLAQRPDLIPLNSFSHTRSAKFILPTISPRSASATNVASIGALDDATRLKRKKRDGGRGQRGPEKKEWIHRGNA</sequence>
<dbReference type="Proteomes" id="UP000215335">
    <property type="component" value="Unassembled WGS sequence"/>
</dbReference>